<dbReference type="InterPro" id="IPR007345">
    <property type="entry name" value="Polysacch_pyruvyl_Trfase"/>
</dbReference>
<dbReference type="AlphaFoldDB" id="A0A1F6VE84"/>
<dbReference type="Proteomes" id="UP000178235">
    <property type="component" value="Unassembled WGS sequence"/>
</dbReference>
<evidence type="ECO:0000313" key="3">
    <source>
        <dbReference type="Proteomes" id="UP000178235"/>
    </source>
</evidence>
<evidence type="ECO:0000259" key="1">
    <source>
        <dbReference type="Pfam" id="PF04230"/>
    </source>
</evidence>
<dbReference type="EMBL" id="MFTS01000007">
    <property type="protein sequence ID" value="OGI67957.1"/>
    <property type="molecule type" value="Genomic_DNA"/>
</dbReference>
<gene>
    <name evidence="2" type="ORF">A2738_03870</name>
</gene>
<accession>A0A1F6VE84</accession>
<evidence type="ECO:0000313" key="2">
    <source>
        <dbReference type="EMBL" id="OGI67957.1"/>
    </source>
</evidence>
<comment type="caution">
    <text evidence="2">The sequence shown here is derived from an EMBL/GenBank/DDBJ whole genome shotgun (WGS) entry which is preliminary data.</text>
</comment>
<dbReference type="Pfam" id="PF04230">
    <property type="entry name" value="PS_pyruv_trans"/>
    <property type="match status" value="1"/>
</dbReference>
<reference evidence="2 3" key="1">
    <citation type="journal article" date="2016" name="Nat. Commun.">
        <title>Thousands of microbial genomes shed light on interconnected biogeochemical processes in an aquifer system.</title>
        <authorList>
            <person name="Anantharaman K."/>
            <person name="Brown C.T."/>
            <person name="Hug L.A."/>
            <person name="Sharon I."/>
            <person name="Castelle C.J."/>
            <person name="Probst A.J."/>
            <person name="Thomas B.C."/>
            <person name="Singh A."/>
            <person name="Wilkins M.J."/>
            <person name="Karaoz U."/>
            <person name="Brodie E.L."/>
            <person name="Williams K.H."/>
            <person name="Hubbard S.S."/>
            <person name="Banfield J.F."/>
        </authorList>
    </citation>
    <scope>NUCLEOTIDE SEQUENCE [LARGE SCALE GENOMIC DNA]</scope>
</reference>
<feature type="domain" description="Polysaccharide pyruvyl transferase" evidence="1">
    <location>
        <begin position="15"/>
        <end position="250"/>
    </location>
</feature>
<sequence length="309" mass="35480">MEKFIYGLLSHKTGNVGNEIQSVATLQFLPRVDLRLDAGTLNKVKSKNKIRIIMNGWFSHEPHNWPPSDIIDPLFLSFHIAQCAVENFTSPKSIDYFKKHEPIGCRDTHTQKILEDKGVQAYFSGCLTLTLKKPSVDKHNNIVIADLEKEAEKVLPKEIRDHSIYTNHWGYSQYTKKASALIPHPLKSFIRKLGLNTLSWFFLNKIQEGDKFKKARELLKTYAGAKLVVTSRLHCALPCLAFGTPVIFVYKDLNDPRFGGLLDYLRAYSTEDFKKNIHEINWENPLPNPRDITPLQEALRKTCENFINN</sequence>
<name>A0A1F6VE84_9BACT</name>
<organism evidence="2 3">
    <name type="scientific">Candidatus Nomurabacteria bacterium RIFCSPHIGHO2_01_FULL_42_15</name>
    <dbReference type="NCBI Taxonomy" id="1801742"/>
    <lineage>
        <taxon>Bacteria</taxon>
        <taxon>Candidatus Nomuraibacteriota</taxon>
    </lineage>
</organism>
<protein>
    <recommendedName>
        <fullName evidence="1">Polysaccharide pyruvyl transferase domain-containing protein</fullName>
    </recommendedName>
</protein>
<proteinExistence type="predicted"/>